<gene>
    <name evidence="2" type="ORF">FHS90_004030</name>
</gene>
<keyword evidence="1" id="KW-0732">Signal</keyword>
<dbReference type="PROSITE" id="PS51257">
    <property type="entry name" value="PROKAR_LIPOPROTEIN"/>
    <property type="match status" value="1"/>
</dbReference>
<accession>A0A839GUY5</accession>
<organism evidence="2 3">
    <name type="scientific">Rufibacter quisquiliarum</name>
    <dbReference type="NCBI Taxonomy" id="1549639"/>
    <lineage>
        <taxon>Bacteria</taxon>
        <taxon>Pseudomonadati</taxon>
        <taxon>Bacteroidota</taxon>
        <taxon>Cytophagia</taxon>
        <taxon>Cytophagales</taxon>
        <taxon>Hymenobacteraceae</taxon>
        <taxon>Rufibacter</taxon>
    </lineage>
</organism>
<evidence type="ECO:0008006" key="4">
    <source>
        <dbReference type="Google" id="ProtNLM"/>
    </source>
</evidence>
<dbReference type="AlphaFoldDB" id="A0A839GUY5"/>
<dbReference type="RefSeq" id="WP_182514233.1">
    <property type="nucleotide sequence ID" value="NZ_JACJIQ010000020.1"/>
</dbReference>
<reference evidence="2 3" key="1">
    <citation type="submission" date="2020-08" db="EMBL/GenBank/DDBJ databases">
        <title>Genomic Encyclopedia of Type Strains, Phase IV (KMG-IV): sequencing the most valuable type-strain genomes for metagenomic binning, comparative biology and taxonomic classification.</title>
        <authorList>
            <person name="Goeker M."/>
        </authorList>
    </citation>
    <scope>NUCLEOTIDE SEQUENCE [LARGE SCALE GENOMIC DNA]</scope>
    <source>
        <strain evidence="2 3">DSM 29854</strain>
    </source>
</reference>
<feature type="signal peptide" evidence="1">
    <location>
        <begin position="1"/>
        <end position="18"/>
    </location>
</feature>
<feature type="chain" id="PRO_5032896572" description="DUF1735 domain-containing protein" evidence="1">
    <location>
        <begin position="19"/>
        <end position="348"/>
    </location>
</feature>
<sequence>MKKSIYLFLLLLSASLTGCFEKYEDRYYFRDFMVEFDEAVTRTKVSGKIYPRVDGLDPASGVVKYRINLIGGQFPTEQVVQFKVVETESTAREGVHYRFPNGNSIVIPANSSFGYLAVEVLPDGSGNSQLVVELVGNQEIKPMDNFRAIGIPITFPRTDPDPALVEKINDITYYKALEIGAHLSATLGSHLNLSTGAIYTNTGADANPAQIDLLVANGSSSNMNLLAPSSSGVSGWGSINTRITAWPVRNSATLIKFRNPSQAELQMFNDLQTAAQVEAAFIQAQNTVSSRTGYVSADDGPGDRVRQLKAGELLFVKSGTGNRYAVIRIADLTAGNAGGMTIQYKVTN</sequence>
<keyword evidence="3" id="KW-1185">Reference proteome</keyword>
<evidence type="ECO:0000313" key="3">
    <source>
        <dbReference type="Proteomes" id="UP000563094"/>
    </source>
</evidence>
<dbReference type="Proteomes" id="UP000563094">
    <property type="component" value="Unassembled WGS sequence"/>
</dbReference>
<proteinExistence type="predicted"/>
<protein>
    <recommendedName>
        <fullName evidence="4">DUF1735 domain-containing protein</fullName>
    </recommendedName>
</protein>
<evidence type="ECO:0000313" key="2">
    <source>
        <dbReference type="EMBL" id="MBA9079295.1"/>
    </source>
</evidence>
<comment type="caution">
    <text evidence="2">The sequence shown here is derived from an EMBL/GenBank/DDBJ whole genome shotgun (WGS) entry which is preliminary data.</text>
</comment>
<evidence type="ECO:0000256" key="1">
    <source>
        <dbReference type="SAM" id="SignalP"/>
    </source>
</evidence>
<name>A0A839GUY5_9BACT</name>
<dbReference type="EMBL" id="JACJIQ010000020">
    <property type="protein sequence ID" value="MBA9079295.1"/>
    <property type="molecule type" value="Genomic_DNA"/>
</dbReference>